<evidence type="ECO:0000256" key="6">
    <source>
        <dbReference type="SAM" id="MobiDB-lite"/>
    </source>
</evidence>
<keyword evidence="8" id="KW-1185">Reference proteome</keyword>
<dbReference type="PANTHER" id="PTHR13274:SF2">
    <property type="entry name" value="SMALL RIBOSOMAL SUBUNIT PROTEIN MS25"/>
    <property type="match status" value="1"/>
</dbReference>
<dbReference type="AlphaFoldDB" id="A0A1J9QV00"/>
<keyword evidence="5" id="KW-0175">Coiled coil</keyword>
<feature type="coiled-coil region" evidence="5">
    <location>
        <begin position="167"/>
        <end position="194"/>
    </location>
</feature>
<dbReference type="PANTHER" id="PTHR13274">
    <property type="entry name" value="MITOCHONDRIAL RIBOSOMAL PROTEIN S25"/>
    <property type="match status" value="1"/>
</dbReference>
<evidence type="ECO:0000313" key="8">
    <source>
        <dbReference type="Proteomes" id="UP000183809"/>
    </source>
</evidence>
<evidence type="ECO:0000313" key="7">
    <source>
        <dbReference type="EMBL" id="OJD31802.1"/>
    </source>
</evidence>
<comment type="subcellular location">
    <subcellularLocation>
        <location evidence="1">Mitochondrion</location>
    </subcellularLocation>
</comment>
<dbReference type="RefSeq" id="XP_020128062.1">
    <property type="nucleotide sequence ID" value="XM_020276105.1"/>
</dbReference>
<evidence type="ECO:0000256" key="1">
    <source>
        <dbReference type="ARBA" id="ARBA00004173"/>
    </source>
</evidence>
<gene>
    <name evidence="7" type="ORF">BKCO1_4400049</name>
</gene>
<dbReference type="GO" id="GO:1990904">
    <property type="term" value="C:ribonucleoprotein complex"/>
    <property type="evidence" value="ECO:0007669"/>
    <property type="project" value="UniProtKB-KW"/>
</dbReference>
<keyword evidence="3" id="KW-0496">Mitochondrion</keyword>
<dbReference type="STRING" id="236234.A0A1J9QV00"/>
<dbReference type="OrthoDB" id="1696305at2759"/>
<dbReference type="GeneID" id="31016366"/>
<evidence type="ECO:0000256" key="4">
    <source>
        <dbReference type="ARBA" id="ARBA00023274"/>
    </source>
</evidence>
<comment type="caution">
    <text evidence="7">The sequence shown here is derived from an EMBL/GenBank/DDBJ whole genome shotgun (WGS) entry which is preliminary data.</text>
</comment>
<evidence type="ECO:0000256" key="2">
    <source>
        <dbReference type="ARBA" id="ARBA00022980"/>
    </source>
</evidence>
<keyword evidence="4" id="KW-0687">Ribonucleoprotein</keyword>
<sequence length="220" mass="24510">MPTIGQRMFKLKQLLGIRLGPGAAVMPKEVKKITMRFAPKIDDGHAGPKYVPNHLSPRRRAGQDESDDRRFFRKALPRLQYRNPALRVVVDRRAAQSDPPIMNVFFDTSSSSSTTTGADPAAAPTVAAGNISTQSGPNERIVTIHMKDKTDSEILQQLYEVTGAQEIEPTEVEKDELRELAERAERSRRDSELQAEVNRQRKREAQLLAAARGQVGLQPS</sequence>
<reference evidence="7 8" key="1">
    <citation type="submission" date="2016-10" db="EMBL/GenBank/DDBJ databases">
        <title>Proteomics and genomics reveal pathogen-plant mechanisms compatible with a hemibiotrophic lifestyle of Diplodia corticola.</title>
        <authorList>
            <person name="Fernandes I."/>
            <person name="De Jonge R."/>
            <person name="Van De Peer Y."/>
            <person name="Devreese B."/>
            <person name="Alves A."/>
            <person name="Esteves A.C."/>
        </authorList>
    </citation>
    <scope>NUCLEOTIDE SEQUENCE [LARGE SCALE GENOMIC DNA]</scope>
    <source>
        <strain evidence="7 8">CBS 112549</strain>
    </source>
</reference>
<dbReference type="Proteomes" id="UP000183809">
    <property type="component" value="Unassembled WGS sequence"/>
</dbReference>
<dbReference type="GO" id="GO:0003735">
    <property type="term" value="F:structural constituent of ribosome"/>
    <property type="evidence" value="ECO:0007669"/>
    <property type="project" value="InterPro"/>
</dbReference>
<dbReference type="InterPro" id="IPR040049">
    <property type="entry name" value="Ribosomal_mS25/mL61"/>
</dbReference>
<name>A0A1J9QV00_9PEZI</name>
<evidence type="ECO:0000256" key="5">
    <source>
        <dbReference type="SAM" id="Coils"/>
    </source>
</evidence>
<keyword evidence="2 7" id="KW-0689">Ribosomal protein</keyword>
<dbReference type="EMBL" id="MNUE01000044">
    <property type="protein sequence ID" value="OJD31802.1"/>
    <property type="molecule type" value="Genomic_DNA"/>
</dbReference>
<accession>A0A1J9QV00</accession>
<evidence type="ECO:0000256" key="3">
    <source>
        <dbReference type="ARBA" id="ARBA00023128"/>
    </source>
</evidence>
<proteinExistence type="predicted"/>
<dbReference type="GO" id="GO:0005739">
    <property type="term" value="C:mitochondrion"/>
    <property type="evidence" value="ECO:0007669"/>
    <property type="project" value="UniProtKB-SubCell"/>
</dbReference>
<feature type="region of interest" description="Disordered" evidence="6">
    <location>
        <begin position="41"/>
        <end position="68"/>
    </location>
</feature>
<dbReference type="GO" id="GO:0005840">
    <property type="term" value="C:ribosome"/>
    <property type="evidence" value="ECO:0007669"/>
    <property type="project" value="UniProtKB-KW"/>
</dbReference>
<protein>
    <submittedName>
        <fullName evidence="7">50s ribosomal protein mrp49</fullName>
    </submittedName>
</protein>
<organism evidence="7 8">
    <name type="scientific">Diplodia corticola</name>
    <dbReference type="NCBI Taxonomy" id="236234"/>
    <lineage>
        <taxon>Eukaryota</taxon>
        <taxon>Fungi</taxon>
        <taxon>Dikarya</taxon>
        <taxon>Ascomycota</taxon>
        <taxon>Pezizomycotina</taxon>
        <taxon>Dothideomycetes</taxon>
        <taxon>Dothideomycetes incertae sedis</taxon>
        <taxon>Botryosphaeriales</taxon>
        <taxon>Botryosphaeriaceae</taxon>
        <taxon>Diplodia</taxon>
    </lineage>
</organism>